<sequence length="62" mass="7118">MGDSVRVIVTMMPYRATKTLCPTATPSLKDLRRMTTLIEQEPGWEFELVVTNPYSKKFVPKD</sequence>
<feature type="domain" description="REase AHJR-like" evidence="1">
    <location>
        <begin position="27"/>
        <end position="61"/>
    </location>
</feature>
<evidence type="ECO:0000259" key="1">
    <source>
        <dbReference type="Pfam" id="PF18743"/>
    </source>
</evidence>
<evidence type="ECO:0000313" key="2">
    <source>
        <dbReference type="EMBL" id="MBW4466665.1"/>
    </source>
</evidence>
<gene>
    <name evidence="2" type="ORF">KME07_14675</name>
</gene>
<proteinExistence type="predicted"/>
<organism evidence="2 3">
    <name type="scientific">Pegethrix bostrychoides GSE-TBD4-15B</name>
    <dbReference type="NCBI Taxonomy" id="2839662"/>
    <lineage>
        <taxon>Bacteria</taxon>
        <taxon>Bacillati</taxon>
        <taxon>Cyanobacteriota</taxon>
        <taxon>Cyanophyceae</taxon>
        <taxon>Oculatellales</taxon>
        <taxon>Oculatellaceae</taxon>
        <taxon>Pegethrix</taxon>
    </lineage>
</organism>
<protein>
    <recommendedName>
        <fullName evidence="1">REase AHJR-like domain-containing protein</fullName>
    </recommendedName>
</protein>
<dbReference type="Pfam" id="PF18743">
    <property type="entry name" value="AHJR-like"/>
    <property type="match status" value="1"/>
</dbReference>
<reference evidence="2" key="2">
    <citation type="journal article" date="2022" name="Microbiol. Resour. Announc.">
        <title>Metagenome Sequencing to Explore Phylogenomics of Terrestrial Cyanobacteria.</title>
        <authorList>
            <person name="Ward R.D."/>
            <person name="Stajich J.E."/>
            <person name="Johansen J.R."/>
            <person name="Huntemann M."/>
            <person name="Clum A."/>
            <person name="Foster B."/>
            <person name="Foster B."/>
            <person name="Roux S."/>
            <person name="Palaniappan K."/>
            <person name="Varghese N."/>
            <person name="Mukherjee S."/>
            <person name="Reddy T.B.K."/>
            <person name="Daum C."/>
            <person name="Copeland A."/>
            <person name="Chen I.A."/>
            <person name="Ivanova N.N."/>
            <person name="Kyrpides N.C."/>
            <person name="Shapiro N."/>
            <person name="Eloe-Fadrosh E.A."/>
            <person name="Pietrasiak N."/>
        </authorList>
    </citation>
    <scope>NUCLEOTIDE SEQUENCE</scope>
    <source>
        <strain evidence="2">GSE-TBD4-15B</strain>
    </source>
</reference>
<name>A0A951U5I5_9CYAN</name>
<dbReference type="EMBL" id="JAHHHV010000070">
    <property type="protein sequence ID" value="MBW4466665.1"/>
    <property type="molecule type" value="Genomic_DNA"/>
</dbReference>
<dbReference type="InterPro" id="IPR040902">
    <property type="entry name" value="AHJR-like"/>
</dbReference>
<dbReference type="AlphaFoldDB" id="A0A951U5I5"/>
<evidence type="ECO:0000313" key="3">
    <source>
        <dbReference type="Proteomes" id="UP000707356"/>
    </source>
</evidence>
<reference evidence="2" key="1">
    <citation type="submission" date="2021-05" db="EMBL/GenBank/DDBJ databases">
        <authorList>
            <person name="Pietrasiak N."/>
            <person name="Ward R."/>
            <person name="Stajich J.E."/>
            <person name="Kurbessoian T."/>
        </authorList>
    </citation>
    <scope>NUCLEOTIDE SEQUENCE</scope>
    <source>
        <strain evidence="2">GSE-TBD4-15B</strain>
    </source>
</reference>
<comment type="caution">
    <text evidence="2">The sequence shown here is derived from an EMBL/GenBank/DDBJ whole genome shotgun (WGS) entry which is preliminary data.</text>
</comment>
<accession>A0A951U5I5</accession>
<dbReference type="Proteomes" id="UP000707356">
    <property type="component" value="Unassembled WGS sequence"/>
</dbReference>